<reference evidence="3 4" key="1">
    <citation type="submission" date="2016-04" db="EMBL/GenBank/DDBJ databases">
        <title>Complete genome sequence and analysis of deep-sea sediment isolate, Amycolatopsis sp. WP1.</title>
        <authorList>
            <person name="Wang H."/>
            <person name="Chen S."/>
            <person name="Wu Q."/>
        </authorList>
    </citation>
    <scope>NUCLEOTIDE SEQUENCE [LARGE SCALE GENOMIC DNA]</scope>
    <source>
        <strain evidence="3 4">WP1</strain>
    </source>
</reference>
<dbReference type="InterPro" id="IPR032466">
    <property type="entry name" value="Metal_Hydrolase"/>
</dbReference>
<evidence type="ECO:0000256" key="1">
    <source>
        <dbReference type="SAM" id="MobiDB-lite"/>
    </source>
</evidence>
<feature type="domain" description="Amidohydrolase-related" evidence="2">
    <location>
        <begin position="16"/>
        <end position="284"/>
    </location>
</feature>
<dbReference type="EMBL" id="CP015163">
    <property type="protein sequence ID" value="AXB43974.1"/>
    <property type="molecule type" value="Genomic_DNA"/>
</dbReference>
<protein>
    <recommendedName>
        <fullName evidence="2">Amidohydrolase-related domain-containing protein</fullName>
    </recommendedName>
</protein>
<dbReference type="KEGG" id="aab:A4R43_16770"/>
<proteinExistence type="predicted"/>
<accession>A0A344L7F0</accession>
<dbReference type="Gene3D" id="3.30.110.90">
    <property type="entry name" value="Amidohydrolase"/>
    <property type="match status" value="1"/>
</dbReference>
<dbReference type="InterPro" id="IPR006680">
    <property type="entry name" value="Amidohydro-rel"/>
</dbReference>
<organism evidence="3 4">
    <name type="scientific">Amycolatopsis albispora</name>
    <dbReference type="NCBI Taxonomy" id="1804986"/>
    <lineage>
        <taxon>Bacteria</taxon>
        <taxon>Bacillati</taxon>
        <taxon>Actinomycetota</taxon>
        <taxon>Actinomycetes</taxon>
        <taxon>Pseudonocardiales</taxon>
        <taxon>Pseudonocardiaceae</taxon>
        <taxon>Amycolatopsis</taxon>
    </lineage>
</organism>
<dbReference type="SUPFAM" id="SSF51556">
    <property type="entry name" value="Metallo-dependent hydrolases"/>
    <property type="match status" value="1"/>
</dbReference>
<dbReference type="Pfam" id="PF01979">
    <property type="entry name" value="Amidohydro_1"/>
    <property type="match status" value="1"/>
</dbReference>
<evidence type="ECO:0000313" key="3">
    <source>
        <dbReference type="EMBL" id="AXB43974.1"/>
    </source>
</evidence>
<sequence>MKEQGADFVKVYSMLSAEALHAVADESRRVGLRFVGHVPERMSALDAADAGQHSMEHLFGFFTATSSKEAELRERLAATPIDPANPQAWYTVARALEREAATTHDRRRARRLFDRLRRNGTHASPTLSVLRALSLPASGFDRNDPRLRYLPKMITDYWWLQVEQTGPATPVEIEEHRRFFEAELAMTGDLHRAGVPILAGTDSNNAFCFPGFSLHDELALLVRAGLSPMSALQAATRDAARFLGRDRTEGTVEPGKVADLVVLDEDPLADITNTRRIHAVVHRGRYLGPGERTRMLADIEKAAAEQQFPEPPVSGCGCGGGLVSSASGGVAKPAGA</sequence>
<dbReference type="PANTHER" id="PTHR43135">
    <property type="entry name" value="ALPHA-D-RIBOSE 1-METHYLPHOSPHONATE 5-TRIPHOSPHATE DIPHOSPHATASE"/>
    <property type="match status" value="1"/>
</dbReference>
<evidence type="ECO:0000313" key="4">
    <source>
        <dbReference type="Proteomes" id="UP000250434"/>
    </source>
</evidence>
<dbReference type="InterPro" id="IPR051781">
    <property type="entry name" value="Metallo-dep_Hydrolase"/>
</dbReference>
<dbReference type="InterPro" id="IPR011059">
    <property type="entry name" value="Metal-dep_hydrolase_composite"/>
</dbReference>
<dbReference type="RefSeq" id="WP_113693210.1">
    <property type="nucleotide sequence ID" value="NZ_CP015163.1"/>
</dbReference>
<evidence type="ECO:0000259" key="2">
    <source>
        <dbReference type="Pfam" id="PF01979"/>
    </source>
</evidence>
<name>A0A344L7F0_9PSEU</name>
<dbReference type="GO" id="GO:0016810">
    <property type="term" value="F:hydrolase activity, acting on carbon-nitrogen (but not peptide) bonds"/>
    <property type="evidence" value="ECO:0007669"/>
    <property type="project" value="InterPro"/>
</dbReference>
<dbReference type="SUPFAM" id="SSF51338">
    <property type="entry name" value="Composite domain of metallo-dependent hydrolases"/>
    <property type="match status" value="1"/>
</dbReference>
<dbReference type="AlphaFoldDB" id="A0A344L7F0"/>
<dbReference type="Gene3D" id="1.20.58.520">
    <property type="entry name" value="Amidohydrolase"/>
    <property type="match status" value="2"/>
</dbReference>
<gene>
    <name evidence="3" type="ORF">A4R43_16770</name>
</gene>
<dbReference type="PANTHER" id="PTHR43135:SF3">
    <property type="entry name" value="ALPHA-D-RIBOSE 1-METHYLPHOSPHONATE 5-TRIPHOSPHATE DIPHOSPHATASE"/>
    <property type="match status" value="1"/>
</dbReference>
<dbReference type="Gene3D" id="2.30.40.10">
    <property type="entry name" value="Urease, subunit C, domain 1"/>
    <property type="match status" value="1"/>
</dbReference>
<dbReference type="Gene3D" id="3.40.50.10910">
    <property type="entry name" value="Amidohydrolase"/>
    <property type="match status" value="1"/>
</dbReference>
<keyword evidence="4" id="KW-1185">Reference proteome</keyword>
<dbReference type="OrthoDB" id="3189065at2"/>
<feature type="compositionally biased region" description="Low complexity" evidence="1">
    <location>
        <begin position="323"/>
        <end position="336"/>
    </location>
</feature>
<dbReference type="Proteomes" id="UP000250434">
    <property type="component" value="Chromosome"/>
</dbReference>
<feature type="region of interest" description="Disordered" evidence="1">
    <location>
        <begin position="317"/>
        <end position="336"/>
    </location>
</feature>